<gene>
    <name evidence="1" type="ORF">TREES_T100009605</name>
</gene>
<protein>
    <submittedName>
        <fullName evidence="1">Aryl hydrocarbon receptor nuclear translocator-like protein 2</fullName>
    </submittedName>
</protein>
<dbReference type="GO" id="GO:0003700">
    <property type="term" value="F:DNA-binding transcription factor activity"/>
    <property type="evidence" value="ECO:0007669"/>
    <property type="project" value="InterPro"/>
</dbReference>
<dbReference type="Proteomes" id="UP000011518">
    <property type="component" value="Unassembled WGS sequence"/>
</dbReference>
<dbReference type="PANTHER" id="PTHR23042">
    <property type="entry name" value="CIRCADIAN PROTEIN CLOCK/ARNT/BMAL/PAS"/>
    <property type="match status" value="1"/>
</dbReference>
<dbReference type="STRING" id="246437.L9LBV3"/>
<proteinExistence type="predicted"/>
<evidence type="ECO:0000313" key="1">
    <source>
        <dbReference type="EMBL" id="ELW72525.1"/>
    </source>
</evidence>
<dbReference type="InterPro" id="IPR001067">
    <property type="entry name" value="Nuc_translocat"/>
</dbReference>
<dbReference type="InParanoid" id="L9LBV3"/>
<accession>L9LBV3</accession>
<dbReference type="GO" id="GO:0005634">
    <property type="term" value="C:nucleus"/>
    <property type="evidence" value="ECO:0007669"/>
    <property type="project" value="InterPro"/>
</dbReference>
<name>L9LBV3_TUPCH</name>
<organism evidence="1 2">
    <name type="scientific">Tupaia chinensis</name>
    <name type="common">Chinese tree shrew</name>
    <name type="synonym">Tupaia belangeri chinensis</name>
    <dbReference type="NCBI Taxonomy" id="246437"/>
    <lineage>
        <taxon>Eukaryota</taxon>
        <taxon>Metazoa</taxon>
        <taxon>Chordata</taxon>
        <taxon>Craniata</taxon>
        <taxon>Vertebrata</taxon>
        <taxon>Euteleostomi</taxon>
        <taxon>Mammalia</taxon>
        <taxon>Eutheria</taxon>
        <taxon>Euarchontoglires</taxon>
        <taxon>Scandentia</taxon>
        <taxon>Tupaiidae</taxon>
        <taxon>Tupaia</taxon>
    </lineage>
</organism>
<dbReference type="EMBL" id="KB320405">
    <property type="protein sequence ID" value="ELW72525.1"/>
    <property type="molecule type" value="Genomic_DNA"/>
</dbReference>
<reference evidence="2" key="2">
    <citation type="journal article" date="2013" name="Nat. Commun.">
        <title>Genome of the Chinese tree shrew.</title>
        <authorList>
            <person name="Fan Y."/>
            <person name="Huang Z.Y."/>
            <person name="Cao C.C."/>
            <person name="Chen C.S."/>
            <person name="Chen Y.X."/>
            <person name="Fan D.D."/>
            <person name="He J."/>
            <person name="Hou H.L."/>
            <person name="Hu L."/>
            <person name="Hu X.T."/>
            <person name="Jiang X.T."/>
            <person name="Lai R."/>
            <person name="Lang Y.S."/>
            <person name="Liang B."/>
            <person name="Liao S.G."/>
            <person name="Mu D."/>
            <person name="Ma Y.Y."/>
            <person name="Niu Y.Y."/>
            <person name="Sun X.Q."/>
            <person name="Xia J.Q."/>
            <person name="Xiao J."/>
            <person name="Xiong Z.Q."/>
            <person name="Xu L."/>
            <person name="Yang L."/>
            <person name="Zhang Y."/>
            <person name="Zhao W."/>
            <person name="Zhao X.D."/>
            <person name="Zheng Y.T."/>
            <person name="Zhou J.M."/>
            <person name="Zhu Y.B."/>
            <person name="Zhang G.J."/>
            <person name="Wang J."/>
            <person name="Yao Y.G."/>
        </authorList>
    </citation>
    <scope>NUCLEOTIDE SEQUENCE [LARGE SCALE GENOMIC DNA]</scope>
</reference>
<dbReference type="AlphaFoldDB" id="L9LBV3"/>
<reference evidence="2" key="1">
    <citation type="submission" date="2012-07" db="EMBL/GenBank/DDBJ databases">
        <title>Genome of the Chinese tree shrew, a rising model animal genetically related to primates.</title>
        <authorList>
            <person name="Zhang G."/>
            <person name="Fan Y."/>
            <person name="Yao Y."/>
            <person name="Huang Z."/>
        </authorList>
    </citation>
    <scope>NUCLEOTIDE SEQUENCE [LARGE SCALE GENOMIC DNA]</scope>
</reference>
<keyword evidence="2" id="KW-1185">Reference proteome</keyword>
<keyword evidence="1" id="KW-0675">Receptor</keyword>
<dbReference type="InterPro" id="IPR050933">
    <property type="entry name" value="Circadian_TF"/>
</dbReference>
<dbReference type="GO" id="GO:0005667">
    <property type="term" value="C:transcription regulator complex"/>
    <property type="evidence" value="ECO:0007669"/>
    <property type="project" value="InterPro"/>
</dbReference>
<dbReference type="PRINTS" id="PR00785">
    <property type="entry name" value="NCTRNSLOCATR"/>
</dbReference>
<dbReference type="GO" id="GO:0005737">
    <property type="term" value="C:cytoplasm"/>
    <property type="evidence" value="ECO:0007669"/>
    <property type="project" value="InterPro"/>
</dbReference>
<evidence type="ECO:0000313" key="2">
    <source>
        <dbReference type="Proteomes" id="UP000011518"/>
    </source>
</evidence>
<sequence length="220" mass="23812">MEEERDSKKDNGNFTCLVAIGRLHPSVVPRKSGEIKVKPTEFITRFAVNGKFVYVDQRGHSETGEASLFPCSSQSSEESSRQSCISVPGMSTGTVLGAGSIGTDIANEVLDLQRLQSSSSLDDSSPPDLMKDTHSINSRHVSNKEFLLSPSEIRELEATKQNPSSVAVSSHEPFLSDSAQLDFDALCDNDDTAMAAFMNYLEAEGGLGDPGDFSDIQWTL</sequence>